<evidence type="ECO:0000313" key="2">
    <source>
        <dbReference type="Proteomes" id="UP001476950"/>
    </source>
</evidence>
<dbReference type="Proteomes" id="UP001476950">
    <property type="component" value="Unassembled WGS sequence"/>
</dbReference>
<evidence type="ECO:0000313" key="1">
    <source>
        <dbReference type="EMBL" id="MEP1057723.1"/>
    </source>
</evidence>
<comment type="caution">
    <text evidence="1">The sequence shown here is derived from an EMBL/GenBank/DDBJ whole genome shotgun (WGS) entry which is preliminary data.</text>
</comment>
<protein>
    <submittedName>
        <fullName evidence="1">Uncharacterized protein</fullName>
    </submittedName>
</protein>
<sequence>MQRLVSLVNSAYIGSKLNHDDVPLDESFIVLLEQFAGSGGSLMRYLQRSSYADKVKHIVVADADPCIRALWQAWADDALRAAMVALIEEMQREAIAPLAVAFQSYFKADWLPLKSIEWLLLQAKLLKYCKNFTKEKHNQGRIQTPDLLWQWWKVWRSQYDSIISNESAYNTEFKAAFGVVFRWLAQSSIVRTSGSGANNSALGWQERLEKTCNKVYQSPYLPTGCKVAVFDDWATATAYAATLRGRKLAISDPPYWQPSDGIKLNPSYHYHAPHSDSEFWMAVNSVTQARRVCDRVVAYNYRSPALEQAFADSWAVEDLGILARIGCGTGLEGGSNHQGQGNEYCWSWQKPRQLSLLEVAA</sequence>
<dbReference type="RefSeq" id="WP_190450797.1">
    <property type="nucleotide sequence ID" value="NZ_JAMPLM010000002.1"/>
</dbReference>
<name>A0ABV0KER6_9CYAN</name>
<dbReference type="EMBL" id="JAMPLM010000002">
    <property type="protein sequence ID" value="MEP1057723.1"/>
    <property type="molecule type" value="Genomic_DNA"/>
</dbReference>
<proteinExistence type="predicted"/>
<reference evidence="1 2" key="1">
    <citation type="submission" date="2022-04" db="EMBL/GenBank/DDBJ databases">
        <title>Positive selection, recombination, and allopatry shape intraspecific diversity of widespread and dominant cyanobacteria.</title>
        <authorList>
            <person name="Wei J."/>
            <person name="Shu W."/>
            <person name="Hu C."/>
        </authorList>
    </citation>
    <scope>NUCLEOTIDE SEQUENCE [LARGE SCALE GENOMIC DNA]</scope>
    <source>
        <strain evidence="1 2">AS-A4</strain>
    </source>
</reference>
<accession>A0ABV0KER6</accession>
<organism evidence="1 2">
    <name type="scientific">Stenomitos frigidus AS-A4</name>
    <dbReference type="NCBI Taxonomy" id="2933935"/>
    <lineage>
        <taxon>Bacteria</taxon>
        <taxon>Bacillati</taxon>
        <taxon>Cyanobacteriota</taxon>
        <taxon>Cyanophyceae</taxon>
        <taxon>Leptolyngbyales</taxon>
        <taxon>Leptolyngbyaceae</taxon>
        <taxon>Stenomitos</taxon>
    </lineage>
</organism>
<keyword evidence="2" id="KW-1185">Reference proteome</keyword>
<gene>
    <name evidence="1" type="ORF">NDI38_04675</name>
</gene>